<dbReference type="InterPro" id="IPR000182">
    <property type="entry name" value="GNAT_dom"/>
</dbReference>
<dbReference type="CDD" id="cd04301">
    <property type="entry name" value="NAT_SF"/>
    <property type="match status" value="1"/>
</dbReference>
<dbReference type="EMBL" id="JASJUT010000008">
    <property type="protein sequence ID" value="MDK2596776.1"/>
    <property type="molecule type" value="Genomic_DNA"/>
</dbReference>
<gene>
    <name evidence="3" type="ORF">QNM18_17130</name>
</gene>
<protein>
    <submittedName>
        <fullName evidence="3">GNAT family N-acetyltransferase</fullName>
    </submittedName>
</protein>
<dbReference type="PROSITE" id="PS51186">
    <property type="entry name" value="GNAT"/>
    <property type="match status" value="1"/>
</dbReference>
<dbReference type="Proteomes" id="UP001231915">
    <property type="component" value="Unassembled WGS sequence"/>
</dbReference>
<dbReference type="Gene3D" id="3.40.630.30">
    <property type="match status" value="1"/>
</dbReference>
<accession>A0ABT7ENZ0</accession>
<dbReference type="PANTHER" id="PTHR13947">
    <property type="entry name" value="GNAT FAMILY N-ACETYLTRANSFERASE"/>
    <property type="match status" value="1"/>
</dbReference>
<sequence length="141" mass="16501">MAHVRTAKMTDIQQIHYLSNFLGYESASMEQAQLRLEYLLESSNDDVWVFDQNGRVGGWIHAFKAHRVASKMVYEIGGLVVDPQIRNQGIGKHLVEHVYQVAIEQNTELRVRCNSKRIETHHFYRKLGFWESKTQHIFTKN</sequence>
<organism evidence="3 4">
    <name type="scientific">Pseudoalteromonas obscura</name>
    <dbReference type="NCBI Taxonomy" id="3048491"/>
    <lineage>
        <taxon>Bacteria</taxon>
        <taxon>Pseudomonadati</taxon>
        <taxon>Pseudomonadota</taxon>
        <taxon>Gammaproteobacteria</taxon>
        <taxon>Alteromonadales</taxon>
        <taxon>Pseudoalteromonadaceae</taxon>
        <taxon>Pseudoalteromonas</taxon>
    </lineage>
</organism>
<comment type="caution">
    <text evidence="3">The sequence shown here is derived from an EMBL/GenBank/DDBJ whole genome shotgun (WGS) entry which is preliminary data.</text>
</comment>
<dbReference type="SUPFAM" id="SSF55729">
    <property type="entry name" value="Acyl-CoA N-acyltransferases (Nat)"/>
    <property type="match status" value="1"/>
</dbReference>
<name>A0ABT7ENZ0_9GAMM</name>
<keyword evidence="4" id="KW-1185">Reference proteome</keyword>
<reference evidence="3 4" key="1">
    <citation type="submission" date="2023-05" db="EMBL/GenBank/DDBJ databases">
        <title>Pseudoalteromonas ardens sp. nov., Pseudoalteromonas obscura sp. nov., and Pseudoalteromonas umbrosa sp. nov., isolated from the coral Montipora capitata.</title>
        <authorList>
            <person name="Thomas E.M."/>
            <person name="Smith E.M."/>
            <person name="Papke E."/>
            <person name="Shlafstein M.D."/>
            <person name="Oline D.K."/>
            <person name="Videau P."/>
            <person name="Saw J.H."/>
            <person name="Strangman W.K."/>
            <person name="Ushijima B."/>
        </authorList>
    </citation>
    <scope>NUCLEOTIDE SEQUENCE [LARGE SCALE GENOMIC DNA]</scope>
    <source>
        <strain evidence="3 4">P94</strain>
    </source>
</reference>
<evidence type="ECO:0000256" key="1">
    <source>
        <dbReference type="ARBA" id="ARBA00022679"/>
    </source>
</evidence>
<dbReference type="RefSeq" id="WP_284137924.1">
    <property type="nucleotide sequence ID" value="NZ_JASJUT010000008.1"/>
</dbReference>
<dbReference type="Pfam" id="PF00583">
    <property type="entry name" value="Acetyltransf_1"/>
    <property type="match status" value="1"/>
</dbReference>
<proteinExistence type="predicted"/>
<evidence type="ECO:0000313" key="3">
    <source>
        <dbReference type="EMBL" id="MDK2596776.1"/>
    </source>
</evidence>
<dbReference type="PANTHER" id="PTHR13947:SF37">
    <property type="entry name" value="LD18367P"/>
    <property type="match status" value="1"/>
</dbReference>
<dbReference type="InterPro" id="IPR050769">
    <property type="entry name" value="NAT_camello-type"/>
</dbReference>
<feature type="domain" description="N-acetyltransferase" evidence="2">
    <location>
        <begin position="2"/>
        <end position="141"/>
    </location>
</feature>
<evidence type="ECO:0000259" key="2">
    <source>
        <dbReference type="PROSITE" id="PS51186"/>
    </source>
</evidence>
<dbReference type="InterPro" id="IPR016181">
    <property type="entry name" value="Acyl_CoA_acyltransferase"/>
</dbReference>
<keyword evidence="1" id="KW-0808">Transferase</keyword>
<evidence type="ECO:0000313" key="4">
    <source>
        <dbReference type="Proteomes" id="UP001231915"/>
    </source>
</evidence>